<dbReference type="Gene3D" id="3.30.420.40">
    <property type="match status" value="1"/>
</dbReference>
<dbReference type="EMBL" id="PEWN01000119">
    <property type="protein sequence ID" value="PIU50877.1"/>
    <property type="molecule type" value="Genomic_DNA"/>
</dbReference>
<proteinExistence type="predicted"/>
<name>A0A2M6ZES0_9BACT</name>
<sequence>NRFEEYGVKVKEVINCGGIAEKNPLLMQIYADIFGCPMKISRSTQACALGAAIFGAVVGGAYNRTEDAQKAICGLKKTIYEPKSENQKVYWKLFKLYKELHDIFGMREPSYNLAHIMKELLIIKSEAR</sequence>
<dbReference type="GO" id="GO:0019150">
    <property type="term" value="F:D-ribulokinase activity"/>
    <property type="evidence" value="ECO:0007669"/>
    <property type="project" value="TreeGrafter"/>
</dbReference>
<dbReference type="SUPFAM" id="SSF53067">
    <property type="entry name" value="Actin-like ATPase domain"/>
    <property type="match status" value="1"/>
</dbReference>
<accession>A0A2M6ZES0</accession>
<evidence type="ECO:0000256" key="1">
    <source>
        <dbReference type="ARBA" id="ARBA00022679"/>
    </source>
</evidence>
<protein>
    <submittedName>
        <fullName evidence="4">Ribulokinase</fullName>
    </submittedName>
</protein>
<evidence type="ECO:0000313" key="5">
    <source>
        <dbReference type="Proteomes" id="UP000229227"/>
    </source>
</evidence>
<keyword evidence="1" id="KW-0808">Transferase</keyword>
<keyword evidence="2 4" id="KW-0418">Kinase</keyword>
<dbReference type="GO" id="GO:0019321">
    <property type="term" value="P:pentose metabolic process"/>
    <property type="evidence" value="ECO:0007669"/>
    <property type="project" value="TreeGrafter"/>
</dbReference>
<gene>
    <name evidence="4" type="ORF">COS91_07340</name>
</gene>
<comment type="caution">
    <text evidence="4">The sequence shown here is derived from an EMBL/GenBank/DDBJ whole genome shotgun (WGS) entry which is preliminary data.</text>
</comment>
<evidence type="ECO:0000259" key="3">
    <source>
        <dbReference type="Pfam" id="PF02782"/>
    </source>
</evidence>
<evidence type="ECO:0000313" key="4">
    <source>
        <dbReference type="EMBL" id="PIU50877.1"/>
    </source>
</evidence>
<dbReference type="AlphaFoldDB" id="A0A2M6ZES0"/>
<reference evidence="5" key="1">
    <citation type="submission" date="2017-09" db="EMBL/GenBank/DDBJ databases">
        <title>Depth-based differentiation of microbial function through sediment-hosted aquifers and enrichment of novel symbionts in the deep terrestrial subsurface.</title>
        <authorList>
            <person name="Probst A.J."/>
            <person name="Ladd B."/>
            <person name="Jarett J.K."/>
            <person name="Geller-Mcgrath D.E."/>
            <person name="Sieber C.M.K."/>
            <person name="Emerson J.B."/>
            <person name="Anantharaman K."/>
            <person name="Thomas B.C."/>
            <person name="Malmstrom R."/>
            <person name="Stieglmeier M."/>
            <person name="Klingl A."/>
            <person name="Woyke T."/>
            <person name="Ryan C.M."/>
            <person name="Banfield J.F."/>
        </authorList>
    </citation>
    <scope>NUCLEOTIDE SEQUENCE [LARGE SCALE GENOMIC DNA]</scope>
</reference>
<dbReference type="PANTHER" id="PTHR43435">
    <property type="entry name" value="RIBULOKINASE"/>
    <property type="match status" value="1"/>
</dbReference>
<feature type="domain" description="Carbohydrate kinase FGGY C-terminal" evidence="3">
    <location>
        <begin position="3"/>
        <end position="57"/>
    </location>
</feature>
<feature type="non-terminal residue" evidence="4">
    <location>
        <position position="1"/>
    </location>
</feature>
<organism evidence="4 5">
    <name type="scientific">Candidatus Desantisbacteria bacterium CG07_land_8_20_14_0_80_39_15</name>
    <dbReference type="NCBI Taxonomy" id="1974549"/>
    <lineage>
        <taxon>Bacteria</taxon>
        <taxon>Candidatus Desantisiibacteriota</taxon>
    </lineage>
</organism>
<dbReference type="Pfam" id="PF02782">
    <property type="entry name" value="FGGY_C"/>
    <property type="match status" value="1"/>
</dbReference>
<dbReference type="Proteomes" id="UP000229227">
    <property type="component" value="Unassembled WGS sequence"/>
</dbReference>
<evidence type="ECO:0000256" key="2">
    <source>
        <dbReference type="ARBA" id="ARBA00022777"/>
    </source>
</evidence>
<dbReference type="InterPro" id="IPR018485">
    <property type="entry name" value="FGGY_C"/>
</dbReference>
<dbReference type="GO" id="GO:0005737">
    <property type="term" value="C:cytoplasm"/>
    <property type="evidence" value="ECO:0007669"/>
    <property type="project" value="TreeGrafter"/>
</dbReference>
<dbReference type="InterPro" id="IPR043129">
    <property type="entry name" value="ATPase_NBD"/>
</dbReference>
<dbReference type="PANTHER" id="PTHR43435:SF4">
    <property type="entry name" value="FGGY CARBOHYDRATE KINASE DOMAIN-CONTAINING PROTEIN"/>
    <property type="match status" value="1"/>
</dbReference>